<dbReference type="GO" id="GO:0006614">
    <property type="term" value="P:SRP-dependent cotranslational protein targeting to membrane"/>
    <property type="evidence" value="ECO:0007669"/>
    <property type="project" value="InterPro"/>
</dbReference>
<dbReference type="InterPro" id="IPR038253">
    <property type="entry name" value="SRP68_N_sf"/>
</dbReference>
<dbReference type="AlphaFoldDB" id="A0A5C3QWF3"/>
<sequence>MSTNPPTLSFRALQLANEQRSAYGLRYHDYQRYRKHCANRTHRLRCTLKMTHGKGKEFKKLPPSTPENAKDGHLELLLFESERAWAYAQDLIAQALLPANAEQASSLRHKATARFRRAIHWSSQLLTLCHSLHAANKLNASRLLEASIYSLVLNGRFLRYRDDFEAALGYLCVARDLLDRMASAAASSRDQALARYFGDEISPEIRYCAHEMGDSKAYDVDNIVKDIGAKKRAALAQGCDALIKQLEETAEKEKGTDGGRKRLREIQWEGEPVPVRNPELVDALLKVQDAEARLGRGGEDGKRQILASSRKGIAAYDAILLALSDAEEVSRKLTESKQSTATAASGTRDIHFVHAYVVYQLLSNRIQRDLLLVDALQQSSKSPKSRDASETSKKPAPTVADVLDVRVYPALIKLLNSVLQSLEQMRTLSVVDESPDLASSIEARISYTKARRCLYLSRSYLPSKRYPEALALCQHAAIDIRETRSTLSTLSPSDDPVSTYYPLTKADVDAADAAVAKHSLSSKQAWFTHNGGVVDPTAQQWKKPTFYNIAFNYVQSDLMARLEERAGKAPSVVPAQQVQSHQQAKEVMEEIREEPQQEQKAQTQTQGENTQARGGLSNLLGGWWGKK</sequence>
<evidence type="ECO:0000256" key="9">
    <source>
        <dbReference type="ARBA" id="ARBA00029498"/>
    </source>
</evidence>
<dbReference type="InterPro" id="IPR026258">
    <property type="entry name" value="SRP68"/>
</dbReference>
<evidence type="ECO:0000256" key="4">
    <source>
        <dbReference type="ARBA" id="ARBA00022490"/>
    </source>
</evidence>
<dbReference type="GO" id="GO:0030942">
    <property type="term" value="F:endoplasmic reticulum signal peptide binding"/>
    <property type="evidence" value="ECO:0007669"/>
    <property type="project" value="InterPro"/>
</dbReference>
<dbReference type="OrthoDB" id="10255118at2759"/>
<evidence type="ECO:0000256" key="10">
    <source>
        <dbReference type="PIRNR" id="PIRNR038995"/>
    </source>
</evidence>
<evidence type="ECO:0000256" key="5">
    <source>
        <dbReference type="ARBA" id="ARBA00022884"/>
    </source>
</evidence>
<feature type="region of interest" description="Disordered" evidence="11">
    <location>
        <begin position="571"/>
        <end position="627"/>
    </location>
</feature>
<reference evidence="12 13" key="1">
    <citation type="journal article" date="2019" name="Nat. Ecol. Evol.">
        <title>Megaphylogeny resolves global patterns of mushroom evolution.</title>
        <authorList>
            <person name="Varga T."/>
            <person name="Krizsan K."/>
            <person name="Foldi C."/>
            <person name="Dima B."/>
            <person name="Sanchez-Garcia M."/>
            <person name="Sanchez-Ramirez S."/>
            <person name="Szollosi G.J."/>
            <person name="Szarkandi J.G."/>
            <person name="Papp V."/>
            <person name="Albert L."/>
            <person name="Andreopoulos W."/>
            <person name="Angelini C."/>
            <person name="Antonin V."/>
            <person name="Barry K.W."/>
            <person name="Bougher N.L."/>
            <person name="Buchanan P."/>
            <person name="Buyck B."/>
            <person name="Bense V."/>
            <person name="Catcheside P."/>
            <person name="Chovatia M."/>
            <person name="Cooper J."/>
            <person name="Damon W."/>
            <person name="Desjardin D."/>
            <person name="Finy P."/>
            <person name="Geml J."/>
            <person name="Haridas S."/>
            <person name="Hughes K."/>
            <person name="Justo A."/>
            <person name="Karasinski D."/>
            <person name="Kautmanova I."/>
            <person name="Kiss B."/>
            <person name="Kocsube S."/>
            <person name="Kotiranta H."/>
            <person name="LaButti K.M."/>
            <person name="Lechner B.E."/>
            <person name="Liimatainen K."/>
            <person name="Lipzen A."/>
            <person name="Lukacs Z."/>
            <person name="Mihaltcheva S."/>
            <person name="Morgado L.N."/>
            <person name="Niskanen T."/>
            <person name="Noordeloos M.E."/>
            <person name="Ohm R.A."/>
            <person name="Ortiz-Santana B."/>
            <person name="Ovrebo C."/>
            <person name="Racz N."/>
            <person name="Riley R."/>
            <person name="Savchenko A."/>
            <person name="Shiryaev A."/>
            <person name="Soop K."/>
            <person name="Spirin V."/>
            <person name="Szebenyi C."/>
            <person name="Tomsovsky M."/>
            <person name="Tulloss R.E."/>
            <person name="Uehling J."/>
            <person name="Grigoriev I.V."/>
            <person name="Vagvolgyi C."/>
            <person name="Papp T."/>
            <person name="Martin F.M."/>
            <person name="Miettinen O."/>
            <person name="Hibbett D.S."/>
            <person name="Nagy L.G."/>
        </authorList>
    </citation>
    <scope>NUCLEOTIDE SEQUENCE [LARGE SCALE GENOMIC DNA]</scope>
    <source>
        <strain evidence="12 13">CBS 309.79</strain>
    </source>
</reference>
<protein>
    <recommendedName>
        <fullName evidence="9 10">Signal recognition particle subunit SRP68</fullName>
        <shortName evidence="10">SRP68</shortName>
    </recommendedName>
</protein>
<keyword evidence="5 10" id="KW-0694">RNA-binding</keyword>
<dbReference type="PIRSF" id="PIRSF038995">
    <property type="entry name" value="SRP68"/>
    <property type="match status" value="1"/>
</dbReference>
<evidence type="ECO:0000313" key="12">
    <source>
        <dbReference type="EMBL" id="TFL06262.1"/>
    </source>
</evidence>
<dbReference type="PANTHER" id="PTHR12860:SF0">
    <property type="entry name" value="SIGNAL RECOGNITION PARTICLE SUBUNIT SRP68"/>
    <property type="match status" value="1"/>
</dbReference>
<comment type="similarity">
    <text evidence="3 10">Belongs to the SRP68 family.</text>
</comment>
<feature type="compositionally biased region" description="Basic and acidic residues" evidence="11">
    <location>
        <begin position="583"/>
        <end position="597"/>
    </location>
</feature>
<dbReference type="PANTHER" id="PTHR12860">
    <property type="entry name" value="SIGNAL RECOGNITION PARTICLE 68 KDA PROTEIN"/>
    <property type="match status" value="1"/>
</dbReference>
<evidence type="ECO:0000313" key="13">
    <source>
        <dbReference type="Proteomes" id="UP000305067"/>
    </source>
</evidence>
<evidence type="ECO:0000256" key="2">
    <source>
        <dbReference type="ARBA" id="ARBA00004604"/>
    </source>
</evidence>
<comment type="subcellular location">
    <subcellularLocation>
        <location evidence="1 10">Cytoplasm</location>
    </subcellularLocation>
    <subcellularLocation>
        <location evidence="2">Nucleus</location>
        <location evidence="2">Nucleolus</location>
    </subcellularLocation>
</comment>
<comment type="function">
    <text evidence="10">Component of the signal recognition particle (SRP) complex, a ribonucleoprotein complex that mediates the cotranslational targeting of secretory and membrane proteins to the endoplasmic reticulum (ER). The SRP complex interacts with the signal sequence in nascent secretory and membrane proteins and directs them to the membrane of the ER.</text>
</comment>
<accession>A0A5C3QWF3</accession>
<keyword evidence="4 10" id="KW-0963">Cytoplasm</keyword>
<evidence type="ECO:0000256" key="11">
    <source>
        <dbReference type="SAM" id="MobiDB-lite"/>
    </source>
</evidence>
<evidence type="ECO:0000256" key="1">
    <source>
        <dbReference type="ARBA" id="ARBA00004496"/>
    </source>
</evidence>
<dbReference type="InterPro" id="IPR034652">
    <property type="entry name" value="SRP68-RBD"/>
</dbReference>
<dbReference type="Pfam" id="PF16969">
    <property type="entry name" value="SRP68"/>
    <property type="match status" value="1"/>
</dbReference>
<name>A0A5C3QWF3_9AGAR</name>
<keyword evidence="7" id="KW-0539">Nucleus</keyword>
<dbReference type="GO" id="GO:0008312">
    <property type="term" value="F:7S RNA binding"/>
    <property type="evidence" value="ECO:0007669"/>
    <property type="project" value="InterPro"/>
</dbReference>
<dbReference type="STRING" id="1884261.A0A5C3QWF3"/>
<dbReference type="Gene3D" id="1.10.3450.40">
    <property type="entry name" value="Signal recognition particle, SRP68 subunit, RNA-binding domain"/>
    <property type="match status" value="1"/>
</dbReference>
<dbReference type="CDD" id="cd15481">
    <property type="entry name" value="SRP68-RBD"/>
    <property type="match status" value="1"/>
</dbReference>
<keyword evidence="13" id="KW-1185">Reference proteome</keyword>
<organism evidence="12 13">
    <name type="scientific">Pterulicium gracile</name>
    <dbReference type="NCBI Taxonomy" id="1884261"/>
    <lineage>
        <taxon>Eukaryota</taxon>
        <taxon>Fungi</taxon>
        <taxon>Dikarya</taxon>
        <taxon>Basidiomycota</taxon>
        <taxon>Agaricomycotina</taxon>
        <taxon>Agaricomycetes</taxon>
        <taxon>Agaricomycetidae</taxon>
        <taxon>Agaricales</taxon>
        <taxon>Pleurotineae</taxon>
        <taxon>Pterulaceae</taxon>
        <taxon>Pterulicium</taxon>
    </lineage>
</organism>
<evidence type="ECO:0000256" key="3">
    <source>
        <dbReference type="ARBA" id="ARBA00009352"/>
    </source>
</evidence>
<dbReference type="GO" id="GO:0005786">
    <property type="term" value="C:signal recognition particle, endoplasmic reticulum targeting"/>
    <property type="evidence" value="ECO:0007669"/>
    <property type="project" value="UniProtKB-KW"/>
</dbReference>
<dbReference type="GO" id="GO:0005047">
    <property type="term" value="F:signal recognition particle binding"/>
    <property type="evidence" value="ECO:0007669"/>
    <property type="project" value="InterPro"/>
</dbReference>
<proteinExistence type="inferred from homology"/>
<dbReference type="EMBL" id="ML178815">
    <property type="protein sequence ID" value="TFL06262.1"/>
    <property type="molecule type" value="Genomic_DNA"/>
</dbReference>
<evidence type="ECO:0000256" key="6">
    <source>
        <dbReference type="ARBA" id="ARBA00023135"/>
    </source>
</evidence>
<gene>
    <name evidence="12" type="ORF">BDV98DRAFT_521488</name>
</gene>
<dbReference type="GO" id="GO:0005730">
    <property type="term" value="C:nucleolus"/>
    <property type="evidence" value="ECO:0007669"/>
    <property type="project" value="UniProtKB-SubCell"/>
</dbReference>
<evidence type="ECO:0000256" key="7">
    <source>
        <dbReference type="ARBA" id="ARBA00023242"/>
    </source>
</evidence>
<keyword evidence="6 10" id="KW-0733">Signal recognition particle</keyword>
<keyword evidence="8 10" id="KW-0687">Ribonucleoprotein</keyword>
<evidence type="ECO:0000256" key="8">
    <source>
        <dbReference type="ARBA" id="ARBA00023274"/>
    </source>
</evidence>
<dbReference type="Proteomes" id="UP000305067">
    <property type="component" value="Unassembled WGS sequence"/>
</dbReference>
<feature type="compositionally biased region" description="Low complexity" evidence="11">
    <location>
        <begin position="598"/>
        <end position="621"/>
    </location>
</feature>